<dbReference type="GO" id="GO:0001653">
    <property type="term" value="F:peptide receptor activity"/>
    <property type="evidence" value="ECO:0007669"/>
    <property type="project" value="TreeGrafter"/>
</dbReference>
<dbReference type="Pfam" id="PF00211">
    <property type="entry name" value="Guanylate_cyc"/>
    <property type="match status" value="1"/>
</dbReference>
<evidence type="ECO:0000256" key="8">
    <source>
        <dbReference type="ARBA" id="ARBA00023136"/>
    </source>
</evidence>
<dbReference type="Proteomes" id="UP000035680">
    <property type="component" value="Unassembled WGS sequence"/>
</dbReference>
<evidence type="ECO:0000259" key="14">
    <source>
        <dbReference type="PROSITE" id="PS50125"/>
    </source>
</evidence>
<keyword evidence="5" id="KW-0732">Signal</keyword>
<keyword evidence="7" id="KW-1133">Transmembrane helix</keyword>
<dbReference type="Gene3D" id="3.30.70.1230">
    <property type="entry name" value="Nucleotide cyclase"/>
    <property type="match status" value="1"/>
</dbReference>
<keyword evidence="15" id="KW-1185">Reference proteome</keyword>
<accession>A0A0K0F4N5</accession>
<feature type="domain" description="Guanylate cyclase" evidence="14">
    <location>
        <begin position="103"/>
        <end position="233"/>
    </location>
</feature>
<dbReference type="STRING" id="75913.A0A0K0F4N5"/>
<dbReference type="GO" id="GO:0004016">
    <property type="term" value="F:adenylate cyclase activity"/>
    <property type="evidence" value="ECO:0007669"/>
    <property type="project" value="TreeGrafter"/>
</dbReference>
<keyword evidence="6" id="KW-0547">Nucleotide-binding</keyword>
<keyword evidence="4" id="KW-0812">Transmembrane</keyword>
<dbReference type="PROSITE" id="PS00452">
    <property type="entry name" value="GUANYLATE_CYCLASE_1"/>
    <property type="match status" value="1"/>
</dbReference>
<evidence type="ECO:0000256" key="7">
    <source>
        <dbReference type="ARBA" id="ARBA00022989"/>
    </source>
</evidence>
<dbReference type="InterPro" id="IPR018297">
    <property type="entry name" value="A/G_cyclase_CS"/>
</dbReference>
<dbReference type="EC" id="4.6.1.2" evidence="3"/>
<comment type="catalytic activity">
    <reaction evidence="1">
        <text>GTP = 3',5'-cyclic GMP + diphosphate</text>
        <dbReference type="Rhea" id="RHEA:13665"/>
        <dbReference type="ChEBI" id="CHEBI:33019"/>
        <dbReference type="ChEBI" id="CHEBI:37565"/>
        <dbReference type="ChEBI" id="CHEBI:57746"/>
        <dbReference type="EC" id="4.6.1.2"/>
    </reaction>
</comment>
<comment type="similarity">
    <text evidence="13">Belongs to the adenylyl cyclase class-4/guanylyl cyclase family.</text>
</comment>
<dbReference type="GO" id="GO:0004383">
    <property type="term" value="F:guanylate cyclase activity"/>
    <property type="evidence" value="ECO:0007669"/>
    <property type="project" value="UniProtKB-EC"/>
</dbReference>
<dbReference type="WBParaSite" id="SVE_0377400.1">
    <property type="protein sequence ID" value="SVE_0377400.1"/>
    <property type="gene ID" value="SVE_0377400"/>
</dbReference>
<keyword evidence="12" id="KW-0141">cGMP biosynthesis</keyword>
<evidence type="ECO:0000256" key="1">
    <source>
        <dbReference type="ARBA" id="ARBA00001436"/>
    </source>
</evidence>
<evidence type="ECO:0000256" key="6">
    <source>
        <dbReference type="ARBA" id="ARBA00022741"/>
    </source>
</evidence>
<dbReference type="PANTHER" id="PTHR11920:SF495">
    <property type="entry name" value="RECEPTOR-TYPE GUANYLATE CYCLASE GCY-7"/>
    <property type="match status" value="1"/>
</dbReference>
<evidence type="ECO:0000313" key="16">
    <source>
        <dbReference type="WBParaSite" id="SVE_0377400.1"/>
    </source>
</evidence>
<dbReference type="Gene3D" id="6.10.250.780">
    <property type="match status" value="1"/>
</dbReference>
<dbReference type="GO" id="GO:0006935">
    <property type="term" value="P:chemotaxis"/>
    <property type="evidence" value="ECO:0007669"/>
    <property type="project" value="UniProtKB-ARBA"/>
</dbReference>
<evidence type="ECO:0000256" key="11">
    <source>
        <dbReference type="ARBA" id="ARBA00023239"/>
    </source>
</evidence>
<evidence type="ECO:0000256" key="12">
    <source>
        <dbReference type="ARBA" id="ARBA00023293"/>
    </source>
</evidence>
<dbReference type="SMART" id="SM00044">
    <property type="entry name" value="CYCc"/>
    <property type="match status" value="1"/>
</dbReference>
<name>A0A0K0F4N5_STRVS</name>
<evidence type="ECO:0000256" key="3">
    <source>
        <dbReference type="ARBA" id="ARBA00012202"/>
    </source>
</evidence>
<proteinExistence type="inferred from homology"/>
<dbReference type="GO" id="GO:0035556">
    <property type="term" value="P:intracellular signal transduction"/>
    <property type="evidence" value="ECO:0007669"/>
    <property type="project" value="InterPro"/>
</dbReference>
<protein>
    <recommendedName>
        <fullName evidence="3">guanylate cyclase</fullName>
        <ecNumber evidence="3">4.6.1.2</ecNumber>
    </recommendedName>
</protein>
<dbReference type="PROSITE" id="PS50125">
    <property type="entry name" value="GUANYLATE_CYCLASE_2"/>
    <property type="match status" value="1"/>
</dbReference>
<keyword evidence="9" id="KW-0675">Receptor</keyword>
<dbReference type="InterPro" id="IPR001054">
    <property type="entry name" value="A/G_cyclase"/>
</dbReference>
<evidence type="ECO:0000256" key="2">
    <source>
        <dbReference type="ARBA" id="ARBA00004479"/>
    </source>
</evidence>
<dbReference type="InterPro" id="IPR029787">
    <property type="entry name" value="Nucleotide_cyclase"/>
</dbReference>
<evidence type="ECO:0000256" key="9">
    <source>
        <dbReference type="ARBA" id="ARBA00023170"/>
    </source>
</evidence>
<keyword evidence="11 13" id="KW-0456">Lyase</keyword>
<evidence type="ECO:0000256" key="5">
    <source>
        <dbReference type="ARBA" id="ARBA00022729"/>
    </source>
</evidence>
<evidence type="ECO:0000256" key="13">
    <source>
        <dbReference type="RuleBase" id="RU000405"/>
    </source>
</evidence>
<dbReference type="GO" id="GO:0000166">
    <property type="term" value="F:nucleotide binding"/>
    <property type="evidence" value="ECO:0007669"/>
    <property type="project" value="UniProtKB-KW"/>
</dbReference>
<keyword evidence="8" id="KW-0472">Membrane</keyword>
<evidence type="ECO:0000313" key="15">
    <source>
        <dbReference type="Proteomes" id="UP000035680"/>
    </source>
</evidence>
<keyword evidence="10" id="KW-0325">Glycoprotein</keyword>
<dbReference type="FunFam" id="3.30.70.1230:FF:000023">
    <property type="entry name" value="Guanylate cyclase"/>
    <property type="match status" value="1"/>
</dbReference>
<evidence type="ECO:0000256" key="10">
    <source>
        <dbReference type="ARBA" id="ARBA00023180"/>
    </source>
</evidence>
<dbReference type="AlphaFoldDB" id="A0A0K0F4N5"/>
<reference evidence="15" key="1">
    <citation type="submission" date="2014-07" db="EMBL/GenBank/DDBJ databases">
        <authorList>
            <person name="Martin A.A"/>
            <person name="De Silva N."/>
        </authorList>
    </citation>
    <scope>NUCLEOTIDE SEQUENCE</scope>
</reference>
<dbReference type="CDD" id="cd07302">
    <property type="entry name" value="CHD"/>
    <property type="match status" value="1"/>
</dbReference>
<dbReference type="GO" id="GO:0005886">
    <property type="term" value="C:plasma membrane"/>
    <property type="evidence" value="ECO:0007669"/>
    <property type="project" value="TreeGrafter"/>
</dbReference>
<evidence type="ECO:0000256" key="4">
    <source>
        <dbReference type="ARBA" id="ARBA00022692"/>
    </source>
</evidence>
<dbReference type="GO" id="GO:0007168">
    <property type="term" value="P:receptor guanylyl cyclase signaling pathway"/>
    <property type="evidence" value="ECO:0007669"/>
    <property type="project" value="TreeGrafter"/>
</dbReference>
<organism evidence="15 16">
    <name type="scientific">Strongyloides venezuelensis</name>
    <name type="common">Threadworm</name>
    <dbReference type="NCBI Taxonomy" id="75913"/>
    <lineage>
        <taxon>Eukaryota</taxon>
        <taxon>Metazoa</taxon>
        <taxon>Ecdysozoa</taxon>
        <taxon>Nematoda</taxon>
        <taxon>Chromadorea</taxon>
        <taxon>Rhabditida</taxon>
        <taxon>Tylenchina</taxon>
        <taxon>Panagrolaimomorpha</taxon>
        <taxon>Strongyloidoidea</taxon>
        <taxon>Strongyloididae</taxon>
        <taxon>Strongyloides</taxon>
    </lineage>
</organism>
<dbReference type="InterPro" id="IPR050401">
    <property type="entry name" value="Cyclic_nucleotide_synthase"/>
</dbReference>
<dbReference type="SUPFAM" id="SSF55073">
    <property type="entry name" value="Nucleotide cyclase"/>
    <property type="match status" value="1"/>
</dbReference>
<sequence length="284" mass="32140">MTYVTIIKDSWSEETDKRPTIQQIKHIIGTLKDNGAKNLMDHVFSVLENYASTLRLEIEVRSRELKEEQKKSDLLLERMLPQTVAKKLKLGKIVEPENFDSVTIFFADIVKFTDLSLKCSPIQIITLVNDLYSLFDGVIENLNVYKVETIGDGYLCVSGLPIRNGTKHVEEIADLALSFMDICDKFTLPYLPGYKISLRIGCNTGPCVAGVVGLSMPRYCLFGDTVNTASRMESNSKPGRIHITESTYNLLSETHKYNIECRGEVIIKGKGVMTTYWLNGYYRE</sequence>
<dbReference type="PANTHER" id="PTHR11920">
    <property type="entry name" value="GUANYLYL CYCLASE"/>
    <property type="match status" value="1"/>
</dbReference>
<reference evidence="16" key="2">
    <citation type="submission" date="2015-08" db="UniProtKB">
        <authorList>
            <consortium name="WormBaseParasite"/>
        </authorList>
    </citation>
    <scope>IDENTIFICATION</scope>
</reference>
<comment type="subcellular location">
    <subcellularLocation>
        <location evidence="2">Membrane</location>
        <topology evidence="2">Single-pass type I membrane protein</topology>
    </subcellularLocation>
</comment>
<dbReference type="GO" id="GO:0007635">
    <property type="term" value="P:chemosensory behavior"/>
    <property type="evidence" value="ECO:0007669"/>
    <property type="project" value="UniProtKB-ARBA"/>
</dbReference>